<protein>
    <submittedName>
        <fullName evidence="4">Flagella synthesis protein FlgN</fullName>
    </submittedName>
</protein>
<dbReference type="InterPro" id="IPR007809">
    <property type="entry name" value="FlgN-like"/>
</dbReference>
<comment type="caution">
    <text evidence="4">The sequence shown here is derived from an EMBL/GenBank/DDBJ whole genome shotgun (WGS) entry which is preliminary data.</text>
</comment>
<keyword evidence="4" id="KW-0969">Cilium</keyword>
<organism evidence="4 5">
    <name type="scientific">Sodalis ligni</name>
    <dbReference type="NCBI Taxonomy" id="2697027"/>
    <lineage>
        <taxon>Bacteria</taxon>
        <taxon>Pseudomonadati</taxon>
        <taxon>Pseudomonadota</taxon>
        <taxon>Gammaproteobacteria</taxon>
        <taxon>Enterobacterales</taxon>
        <taxon>Bruguierivoracaceae</taxon>
        <taxon>Sodalis</taxon>
    </lineage>
</organism>
<keyword evidence="4" id="KW-0966">Cell projection</keyword>
<keyword evidence="3" id="KW-1005">Bacterial flagellum biogenesis</keyword>
<evidence type="ECO:0000256" key="2">
    <source>
        <dbReference type="ARBA" id="ARBA00007703"/>
    </source>
</evidence>
<accession>A0A4R1NDQ1</accession>
<gene>
    <name evidence="4" type="ORF">EZJ58_0252</name>
</gene>
<reference evidence="4 5" key="1">
    <citation type="submission" date="2019-02" db="EMBL/GenBank/DDBJ databases">
        <title>Investigation of anaerobic lignin degradation for improved lignocellulosic biofuels.</title>
        <authorList>
            <person name="Deangelis K."/>
        </authorList>
    </citation>
    <scope>NUCLEOTIDE SEQUENCE [LARGE SCALE GENOMIC DNA]</scope>
    <source>
        <strain evidence="4 5">159R</strain>
    </source>
</reference>
<comment type="function">
    <text evidence="1">Required for the efficient initiation of filament assembly.</text>
</comment>
<dbReference type="Pfam" id="PF05130">
    <property type="entry name" value="FlgN"/>
    <property type="match status" value="1"/>
</dbReference>
<evidence type="ECO:0000313" key="4">
    <source>
        <dbReference type="EMBL" id="TCL02250.1"/>
    </source>
</evidence>
<dbReference type="OrthoDB" id="6434318at2"/>
<keyword evidence="5" id="KW-1185">Reference proteome</keyword>
<dbReference type="InterPro" id="IPR036679">
    <property type="entry name" value="FlgN-like_sf"/>
</dbReference>
<dbReference type="RefSeq" id="WP_132921218.1">
    <property type="nucleotide sequence ID" value="NZ_CP075169.1"/>
</dbReference>
<evidence type="ECO:0000256" key="3">
    <source>
        <dbReference type="ARBA" id="ARBA00022795"/>
    </source>
</evidence>
<dbReference type="EMBL" id="SJOI01000001">
    <property type="protein sequence ID" value="TCL02250.1"/>
    <property type="molecule type" value="Genomic_DNA"/>
</dbReference>
<dbReference type="Gene3D" id="1.20.58.300">
    <property type="entry name" value="FlgN-like"/>
    <property type="match status" value="1"/>
</dbReference>
<dbReference type="AlphaFoldDB" id="A0A4R1NDQ1"/>
<proteinExistence type="inferred from homology"/>
<evidence type="ECO:0000256" key="1">
    <source>
        <dbReference type="ARBA" id="ARBA00002397"/>
    </source>
</evidence>
<comment type="similarity">
    <text evidence="2">Belongs to the FlgN family.</text>
</comment>
<sequence length="147" mass="16860">MNELEQLCGRMLSILQQLELILVEEQRLLSAGQVNAALLHRVTENKNEQLTTLQYVDNLRQKAALLNDAGTPPYESYSELHHLWLSIMELTAKLSRNNYRNGLLLAQHLKHNQQILAVLEEHQTQRRLYGPDGQSLNGHILGRKFSV</sequence>
<dbReference type="Proteomes" id="UP000294555">
    <property type="component" value="Unassembled WGS sequence"/>
</dbReference>
<dbReference type="SUPFAM" id="SSF140566">
    <property type="entry name" value="FlgN-like"/>
    <property type="match status" value="1"/>
</dbReference>
<name>A0A4R1NDQ1_9GAMM</name>
<evidence type="ECO:0000313" key="5">
    <source>
        <dbReference type="Proteomes" id="UP000294555"/>
    </source>
</evidence>
<keyword evidence="4" id="KW-0282">Flagellum</keyword>
<dbReference type="GO" id="GO:0044780">
    <property type="term" value="P:bacterial-type flagellum assembly"/>
    <property type="evidence" value="ECO:0007669"/>
    <property type="project" value="InterPro"/>
</dbReference>